<keyword evidence="3" id="KW-1185">Reference proteome</keyword>
<evidence type="ECO:0000256" key="1">
    <source>
        <dbReference type="SAM" id="Phobius"/>
    </source>
</evidence>
<dbReference type="AlphaFoldDB" id="A0A1L9N4M5"/>
<evidence type="ECO:0000313" key="3">
    <source>
        <dbReference type="Proteomes" id="UP000184304"/>
    </source>
</evidence>
<keyword evidence="1" id="KW-0812">Transmembrane</keyword>
<organism evidence="2 3">
    <name type="scientific">Aspergillus tubingensis (strain CBS 134.48)</name>
    <dbReference type="NCBI Taxonomy" id="767770"/>
    <lineage>
        <taxon>Eukaryota</taxon>
        <taxon>Fungi</taxon>
        <taxon>Dikarya</taxon>
        <taxon>Ascomycota</taxon>
        <taxon>Pezizomycotina</taxon>
        <taxon>Eurotiomycetes</taxon>
        <taxon>Eurotiomycetidae</taxon>
        <taxon>Eurotiales</taxon>
        <taxon>Aspergillaceae</taxon>
        <taxon>Aspergillus</taxon>
        <taxon>Aspergillus subgen. Circumdati</taxon>
    </lineage>
</organism>
<keyword evidence="1" id="KW-1133">Transmembrane helix</keyword>
<evidence type="ECO:0000313" key="2">
    <source>
        <dbReference type="EMBL" id="OJI84279.1"/>
    </source>
</evidence>
<sequence>MYGYLYDPSLVRISRGAMESRIGSGFWSLRLSGVILFDYPFFFFFFSFNTFLPLYFSDSAPYSFVFLRLPSFFHHPAFFFFWLHICERRFCLVIIFAGYGTEERVLLGWSSGTFLYQNLLLHLSSSVGICDALHLRFVRTVLVLYGETTMCNNYPR</sequence>
<name>A0A1L9N4M5_ASPTC</name>
<keyword evidence="1" id="KW-0472">Membrane</keyword>
<gene>
    <name evidence="2" type="ORF">ASPTUDRAFT_650869</name>
</gene>
<accession>A0A1L9N4M5</accession>
<dbReference type="VEuPathDB" id="FungiDB:ASPTUDRAFT_650869"/>
<protein>
    <submittedName>
        <fullName evidence="2">Uncharacterized protein</fullName>
    </submittedName>
</protein>
<reference evidence="3" key="1">
    <citation type="journal article" date="2017" name="Genome Biol.">
        <title>Comparative genomics reveals high biological diversity and specific adaptations in the industrially and medically important fungal genus Aspergillus.</title>
        <authorList>
            <person name="de Vries R.P."/>
            <person name="Riley R."/>
            <person name="Wiebenga A."/>
            <person name="Aguilar-Osorio G."/>
            <person name="Amillis S."/>
            <person name="Uchima C.A."/>
            <person name="Anderluh G."/>
            <person name="Asadollahi M."/>
            <person name="Askin M."/>
            <person name="Barry K."/>
            <person name="Battaglia E."/>
            <person name="Bayram O."/>
            <person name="Benocci T."/>
            <person name="Braus-Stromeyer S.A."/>
            <person name="Caldana C."/>
            <person name="Canovas D."/>
            <person name="Cerqueira G.C."/>
            <person name="Chen F."/>
            <person name="Chen W."/>
            <person name="Choi C."/>
            <person name="Clum A."/>
            <person name="Dos Santos R.A."/>
            <person name="Damasio A.R."/>
            <person name="Diallinas G."/>
            <person name="Emri T."/>
            <person name="Fekete E."/>
            <person name="Flipphi M."/>
            <person name="Freyberg S."/>
            <person name="Gallo A."/>
            <person name="Gournas C."/>
            <person name="Habgood R."/>
            <person name="Hainaut M."/>
            <person name="Harispe M.L."/>
            <person name="Henrissat B."/>
            <person name="Hilden K.S."/>
            <person name="Hope R."/>
            <person name="Hossain A."/>
            <person name="Karabika E."/>
            <person name="Karaffa L."/>
            <person name="Karanyi Z."/>
            <person name="Krasevec N."/>
            <person name="Kuo A."/>
            <person name="Kusch H."/>
            <person name="LaButti K."/>
            <person name="Lagendijk E.L."/>
            <person name="Lapidus A."/>
            <person name="Levasseur A."/>
            <person name="Lindquist E."/>
            <person name="Lipzen A."/>
            <person name="Logrieco A.F."/>
            <person name="MacCabe A."/>
            <person name="Maekelae M.R."/>
            <person name="Malavazi I."/>
            <person name="Melin P."/>
            <person name="Meyer V."/>
            <person name="Mielnichuk N."/>
            <person name="Miskei M."/>
            <person name="Molnar A.P."/>
            <person name="Mule G."/>
            <person name="Ngan C.Y."/>
            <person name="Orejas M."/>
            <person name="Orosz E."/>
            <person name="Ouedraogo J.P."/>
            <person name="Overkamp K.M."/>
            <person name="Park H.-S."/>
            <person name="Perrone G."/>
            <person name="Piumi F."/>
            <person name="Punt P.J."/>
            <person name="Ram A.F."/>
            <person name="Ramon A."/>
            <person name="Rauscher S."/>
            <person name="Record E."/>
            <person name="Riano-Pachon D.M."/>
            <person name="Robert V."/>
            <person name="Roehrig J."/>
            <person name="Ruller R."/>
            <person name="Salamov A."/>
            <person name="Salih N.S."/>
            <person name="Samson R.A."/>
            <person name="Sandor E."/>
            <person name="Sanguinetti M."/>
            <person name="Schuetze T."/>
            <person name="Sepcic K."/>
            <person name="Shelest E."/>
            <person name="Sherlock G."/>
            <person name="Sophianopoulou V."/>
            <person name="Squina F.M."/>
            <person name="Sun H."/>
            <person name="Susca A."/>
            <person name="Todd R.B."/>
            <person name="Tsang A."/>
            <person name="Unkles S.E."/>
            <person name="van de Wiele N."/>
            <person name="van Rossen-Uffink D."/>
            <person name="Oliveira J.V."/>
            <person name="Vesth T.C."/>
            <person name="Visser J."/>
            <person name="Yu J.-H."/>
            <person name="Zhou M."/>
            <person name="Andersen M.R."/>
            <person name="Archer D.B."/>
            <person name="Baker S.E."/>
            <person name="Benoit I."/>
            <person name="Brakhage A.A."/>
            <person name="Braus G.H."/>
            <person name="Fischer R."/>
            <person name="Frisvad J.C."/>
            <person name="Goldman G.H."/>
            <person name="Houbraken J."/>
            <person name="Oakley B."/>
            <person name="Pocsi I."/>
            <person name="Scazzocchio C."/>
            <person name="Seiboth B."/>
            <person name="vanKuyk P.A."/>
            <person name="Wortman J."/>
            <person name="Dyer P.S."/>
            <person name="Grigoriev I.V."/>
        </authorList>
    </citation>
    <scope>NUCLEOTIDE SEQUENCE [LARGE SCALE GENOMIC DNA]</scope>
    <source>
        <strain evidence="3">CBS 134.48</strain>
    </source>
</reference>
<dbReference type="OrthoDB" id="10354245at2759"/>
<dbReference type="EMBL" id="KV878203">
    <property type="protein sequence ID" value="OJI84279.1"/>
    <property type="molecule type" value="Genomic_DNA"/>
</dbReference>
<feature type="transmembrane region" description="Helical" evidence="1">
    <location>
        <begin position="34"/>
        <end position="56"/>
    </location>
</feature>
<dbReference type="Proteomes" id="UP000184304">
    <property type="component" value="Unassembled WGS sequence"/>
</dbReference>
<proteinExistence type="predicted"/>